<dbReference type="InterPro" id="IPR009003">
    <property type="entry name" value="Peptidase_S1_PA"/>
</dbReference>
<dbReference type="SUPFAM" id="SSF50494">
    <property type="entry name" value="Trypsin-like serine proteases"/>
    <property type="match status" value="1"/>
</dbReference>
<dbReference type="AlphaFoldDB" id="A0A2M8KWI2"/>
<reference evidence="2" key="1">
    <citation type="submission" date="2017-09" db="EMBL/GenBank/DDBJ databases">
        <title>Depth-based differentiation of microbial function through sediment-hosted aquifers and enrichment of novel symbionts in the deep terrestrial subsurface.</title>
        <authorList>
            <person name="Probst A.J."/>
            <person name="Ladd B."/>
            <person name="Jarett J.K."/>
            <person name="Geller-Mcgrath D.E."/>
            <person name="Sieber C.M.K."/>
            <person name="Emerson J.B."/>
            <person name="Anantharaman K."/>
            <person name="Thomas B.C."/>
            <person name="Malmstrom R."/>
            <person name="Stieglmeier M."/>
            <person name="Klingl A."/>
            <person name="Woyke T."/>
            <person name="Ryan C.M."/>
            <person name="Banfield J.F."/>
        </authorList>
    </citation>
    <scope>NUCLEOTIDE SEQUENCE [LARGE SCALE GENOMIC DNA]</scope>
</reference>
<dbReference type="EMBL" id="PFEF01000006">
    <property type="protein sequence ID" value="PJE64294.1"/>
    <property type="molecule type" value="Genomic_DNA"/>
</dbReference>
<accession>A0A2M8KWI2</accession>
<organism evidence="1 2">
    <name type="scientific">Candidatus Ryanbacteria bacterium CG10_big_fil_rev_8_21_14_0_10_43_42</name>
    <dbReference type="NCBI Taxonomy" id="1974864"/>
    <lineage>
        <taxon>Bacteria</taxon>
        <taxon>Candidatus Ryaniibacteriota</taxon>
    </lineage>
</organism>
<sequence>MRTLLAIVFLLFGTTSYSYGEIIHFIENNPNRESISPDQLAKLWPIDSHRFLQHPPSKLGLPESDYLTEMVWHANDHPNTGKIVIGGGWCSAERFPGQARAVTAGHCKYSSSGPIKGGIFVLPNGEQFPITQTWVTSRLIQTINVIPSEEDYAIIGWDTQDPTPPPPLPRPCRRRCRSYAKTLTAMPVSIEDPGINRIVTVRGYSSGHDAGNNMVKFTSITMRLFDSTTYIFGGNMEPGISGAVVLCDAGNPAPEDAGIQFNVWCGILTLYVTDGTGTTVQNGAAFLNEPAWSDLLTTAGIQ</sequence>
<dbReference type="Proteomes" id="UP000229098">
    <property type="component" value="Unassembled WGS sequence"/>
</dbReference>
<name>A0A2M8KWI2_9BACT</name>
<evidence type="ECO:0000313" key="2">
    <source>
        <dbReference type="Proteomes" id="UP000229098"/>
    </source>
</evidence>
<evidence type="ECO:0008006" key="3">
    <source>
        <dbReference type="Google" id="ProtNLM"/>
    </source>
</evidence>
<protein>
    <recommendedName>
        <fullName evidence="3">Peptidase S1 domain-containing protein</fullName>
    </recommendedName>
</protein>
<evidence type="ECO:0000313" key="1">
    <source>
        <dbReference type="EMBL" id="PJE64294.1"/>
    </source>
</evidence>
<comment type="caution">
    <text evidence="1">The sequence shown here is derived from an EMBL/GenBank/DDBJ whole genome shotgun (WGS) entry which is preliminary data.</text>
</comment>
<gene>
    <name evidence="1" type="ORF">COU90_02485</name>
</gene>
<proteinExistence type="predicted"/>